<dbReference type="PANTHER" id="PTHR43630">
    <property type="entry name" value="POLY-BETA-1,6-N-ACETYL-D-GLUCOSAMINE SYNTHASE"/>
    <property type="match status" value="1"/>
</dbReference>
<reference evidence="2 3" key="1">
    <citation type="submission" date="2016-11" db="EMBL/GenBank/DDBJ databases">
        <title>Interaction between Lactobacillus species and yeast in water kefir.</title>
        <authorList>
            <person name="Behr J."/>
            <person name="Xu D."/>
            <person name="Vogel R.F."/>
        </authorList>
    </citation>
    <scope>NUCLEOTIDE SEQUENCE [LARGE SCALE GENOMIC DNA]</scope>
    <source>
        <strain evidence="2 3">TMW 1.1827</strain>
    </source>
</reference>
<dbReference type="AlphaFoldDB" id="A0A3S6QY32"/>
<evidence type="ECO:0000259" key="1">
    <source>
        <dbReference type="Pfam" id="PF00535"/>
    </source>
</evidence>
<dbReference type="RefSeq" id="WP_148127219.1">
    <property type="nucleotide sequence ID" value="NZ_CP018180.1"/>
</dbReference>
<dbReference type="InterPro" id="IPR029044">
    <property type="entry name" value="Nucleotide-diphossugar_trans"/>
</dbReference>
<dbReference type="KEGG" id="lng:BSQ50_10945"/>
<keyword evidence="3" id="KW-1185">Reference proteome</keyword>
<gene>
    <name evidence="2" type="ORF">BSQ50_10945</name>
</gene>
<dbReference type="Pfam" id="PF00535">
    <property type="entry name" value="Glycos_transf_2"/>
    <property type="match status" value="1"/>
</dbReference>
<name>A0A3S6QY32_9LACO</name>
<dbReference type="EMBL" id="CP018180">
    <property type="protein sequence ID" value="AUJ33014.1"/>
    <property type="molecule type" value="Genomic_DNA"/>
</dbReference>
<sequence>MNDLTRQNKIRNFVQMNQRPYTTTLTISLLVSNSIKTIRNCMESLQPLLYQVPSELIVVDTVGPENSDGSLAIAEKYADKVVHFKWCDDFAAARNAGLKEAHGKWFMFIDDDEWFDDVSELVEFFNNENEQNKYFSLAYNFHNYYDSTGTNFKLTKSNRCSRLWNYSHFSGKVHEFLDPTYSPTKYVTSFVHHYGYAKEVGKNKFKRNDKLLKSIVSKSHQDMHSWAQLIAGYDRDTSKNREKITYFAELALRNFQKINNPKENEQTFAAAILGYWLQSASLDKNWHQVINLAKNYLKIMFLRNYDLCMIDYFVFNALIQLNSKDNLKTIFNEYLMNFNMLKDNEENLLQQYTPFLSYTVSYTKLANMTSTVLSHLIEVKDWNECSNLINQLPLSSNLDNFSQVLLTICQISFKNNNPTILADVWRKINDKESNCLKLGEIFNSYKLSLTLEDETKFMELLTRTNINHPYFKLQQAELYNENTNEREQLTERLANNKIICSSPYEELFILLVTCKKDPSSVVLSLDFNELNSLVNYINTFFLKRIKSIPNFVNKMEKCYPQCPQRDLLCMNLRQTYLFSNQILLTDIYREIDNYVCDSLNFAHKIYNVENFQLNLNNLLPANFKFAYYLHSALSSKKMQNEVNYLKNLNLALKAYPKGNLLIKKLIFNFDNKLKKVKHNQQEFNQLAAQIKIKIRALIAADQKQVALPLLKSLVEIVPNDSEATDLLHQITK</sequence>
<dbReference type="SUPFAM" id="SSF53448">
    <property type="entry name" value="Nucleotide-diphospho-sugar transferases"/>
    <property type="match status" value="1"/>
</dbReference>
<dbReference type="Proteomes" id="UP000324497">
    <property type="component" value="Chromosome"/>
</dbReference>
<dbReference type="InterPro" id="IPR001173">
    <property type="entry name" value="Glyco_trans_2-like"/>
</dbReference>
<dbReference type="Gene3D" id="3.90.550.10">
    <property type="entry name" value="Spore Coat Polysaccharide Biosynthesis Protein SpsA, Chain A"/>
    <property type="match status" value="1"/>
</dbReference>
<dbReference type="PANTHER" id="PTHR43630:SF2">
    <property type="entry name" value="GLYCOSYLTRANSFERASE"/>
    <property type="match status" value="1"/>
</dbReference>
<organism evidence="2 3">
    <name type="scientific">Liquorilactobacillus nagelii</name>
    <dbReference type="NCBI Taxonomy" id="82688"/>
    <lineage>
        <taxon>Bacteria</taxon>
        <taxon>Bacillati</taxon>
        <taxon>Bacillota</taxon>
        <taxon>Bacilli</taxon>
        <taxon>Lactobacillales</taxon>
        <taxon>Lactobacillaceae</taxon>
        <taxon>Liquorilactobacillus</taxon>
    </lineage>
</organism>
<accession>A0A3S6QY32</accession>
<feature type="domain" description="Glycosyltransferase 2-like" evidence="1">
    <location>
        <begin position="33"/>
        <end position="144"/>
    </location>
</feature>
<protein>
    <recommendedName>
        <fullName evidence="1">Glycosyltransferase 2-like domain-containing protein</fullName>
    </recommendedName>
</protein>
<evidence type="ECO:0000313" key="2">
    <source>
        <dbReference type="EMBL" id="AUJ33014.1"/>
    </source>
</evidence>
<proteinExistence type="predicted"/>
<evidence type="ECO:0000313" key="3">
    <source>
        <dbReference type="Proteomes" id="UP000324497"/>
    </source>
</evidence>